<dbReference type="OrthoDB" id="118190at2"/>
<keyword evidence="1" id="KW-0472">Membrane</keyword>
<feature type="transmembrane region" description="Helical" evidence="1">
    <location>
        <begin position="129"/>
        <end position="148"/>
    </location>
</feature>
<keyword evidence="1" id="KW-1133">Transmembrane helix</keyword>
<evidence type="ECO:0000256" key="1">
    <source>
        <dbReference type="SAM" id="Phobius"/>
    </source>
</evidence>
<keyword evidence="1" id="KW-0812">Transmembrane</keyword>
<dbReference type="EMBL" id="LT840185">
    <property type="protein sequence ID" value="SMF61714.1"/>
    <property type="molecule type" value="Genomic_DNA"/>
</dbReference>
<sequence length="153" mass="15992">MGEAKAIAAGTLVAGTLDLTAACLSSILAGGSAGKVLRFVASGPFGDAVRQGGAGAAIAGAAVHYTIMAVIVTIFVLAARRLPMLIEKPVLWGLSYGLGVYIVMELVVLPLRWPEMFPVLEPGHIQRAMAFMMLLVGLPIGLIAAHYLRPIRN</sequence>
<proteinExistence type="predicted"/>
<dbReference type="AlphaFoldDB" id="A0A1X7G020"/>
<dbReference type="RefSeq" id="WP_085217545.1">
    <property type="nucleotide sequence ID" value="NZ_LT840185.1"/>
</dbReference>
<accession>A0A1X7G020</accession>
<evidence type="ECO:0000313" key="2">
    <source>
        <dbReference type="EMBL" id="SMF61714.1"/>
    </source>
</evidence>
<evidence type="ECO:0000313" key="3">
    <source>
        <dbReference type="Proteomes" id="UP000192934"/>
    </source>
</evidence>
<name>A0A1X7G020_9SPHN</name>
<protein>
    <recommendedName>
        <fullName evidence="4">DUF1440 domain-containing protein</fullName>
    </recommendedName>
</protein>
<feature type="transmembrane region" description="Helical" evidence="1">
    <location>
        <begin position="90"/>
        <end position="109"/>
    </location>
</feature>
<dbReference type="Proteomes" id="UP000192934">
    <property type="component" value="Chromosome I"/>
</dbReference>
<gene>
    <name evidence="2" type="ORF">SAMN06295910_0706</name>
</gene>
<organism evidence="2 3">
    <name type="scientific">Allosphingosinicella indica</name>
    <dbReference type="NCBI Taxonomy" id="941907"/>
    <lineage>
        <taxon>Bacteria</taxon>
        <taxon>Pseudomonadati</taxon>
        <taxon>Pseudomonadota</taxon>
        <taxon>Alphaproteobacteria</taxon>
        <taxon>Sphingomonadales</taxon>
        <taxon>Sphingomonadaceae</taxon>
        <taxon>Allosphingosinicella</taxon>
    </lineage>
</organism>
<reference evidence="3" key="1">
    <citation type="submission" date="2017-04" db="EMBL/GenBank/DDBJ databases">
        <authorList>
            <person name="Varghese N."/>
            <person name="Submissions S."/>
        </authorList>
    </citation>
    <scope>NUCLEOTIDE SEQUENCE [LARGE SCALE GENOMIC DNA]</scope>
    <source>
        <strain evidence="3">Dd16</strain>
    </source>
</reference>
<dbReference type="STRING" id="941907.SAMN06295910_0706"/>
<keyword evidence="3" id="KW-1185">Reference proteome</keyword>
<feature type="transmembrane region" description="Helical" evidence="1">
    <location>
        <begin position="53"/>
        <end position="78"/>
    </location>
</feature>
<evidence type="ECO:0008006" key="4">
    <source>
        <dbReference type="Google" id="ProtNLM"/>
    </source>
</evidence>